<dbReference type="AlphaFoldDB" id="A0A4U0UT45"/>
<comment type="cofactor">
    <cofactor evidence="1">
        <name>FAD</name>
        <dbReference type="ChEBI" id="CHEBI:57692"/>
    </cofactor>
</comment>
<evidence type="ECO:0000256" key="4">
    <source>
        <dbReference type="ARBA" id="ARBA00023002"/>
    </source>
</evidence>
<keyword evidence="5" id="KW-0503">Monooxygenase</keyword>
<feature type="region of interest" description="Disordered" evidence="6">
    <location>
        <begin position="395"/>
        <end position="416"/>
    </location>
</feature>
<reference evidence="8 9" key="1">
    <citation type="submission" date="2017-03" db="EMBL/GenBank/DDBJ databases">
        <title>Genomes of endolithic fungi from Antarctica.</title>
        <authorList>
            <person name="Coleine C."/>
            <person name="Masonjones S."/>
            <person name="Stajich J.E."/>
        </authorList>
    </citation>
    <scope>NUCLEOTIDE SEQUENCE [LARGE SCALE GENOMIC DNA]</scope>
    <source>
        <strain evidence="8 9">CCFEE 5311</strain>
    </source>
</reference>
<gene>
    <name evidence="8" type="ORF">B0A54_09724</name>
</gene>
<dbReference type="EMBL" id="NAJP01000041">
    <property type="protein sequence ID" value="TKA39127.1"/>
    <property type="molecule type" value="Genomic_DNA"/>
</dbReference>
<keyword evidence="2" id="KW-0285">Flavoprotein</keyword>
<keyword evidence="4" id="KW-0560">Oxidoreductase</keyword>
<name>A0A4U0UT45_9PEZI</name>
<evidence type="ECO:0000259" key="7">
    <source>
        <dbReference type="Pfam" id="PF01494"/>
    </source>
</evidence>
<dbReference type="PANTHER" id="PTHR47178">
    <property type="entry name" value="MONOOXYGENASE, FAD-BINDING"/>
    <property type="match status" value="1"/>
</dbReference>
<dbReference type="InterPro" id="IPR036188">
    <property type="entry name" value="FAD/NAD-bd_sf"/>
</dbReference>
<dbReference type="GO" id="GO:0071949">
    <property type="term" value="F:FAD binding"/>
    <property type="evidence" value="ECO:0007669"/>
    <property type="project" value="InterPro"/>
</dbReference>
<evidence type="ECO:0000256" key="2">
    <source>
        <dbReference type="ARBA" id="ARBA00022630"/>
    </source>
</evidence>
<evidence type="ECO:0000256" key="6">
    <source>
        <dbReference type="SAM" id="MobiDB-lite"/>
    </source>
</evidence>
<dbReference type="Proteomes" id="UP000310066">
    <property type="component" value="Unassembled WGS sequence"/>
</dbReference>
<dbReference type="Pfam" id="PF01494">
    <property type="entry name" value="FAD_binding_3"/>
    <property type="match status" value="2"/>
</dbReference>
<evidence type="ECO:0000256" key="3">
    <source>
        <dbReference type="ARBA" id="ARBA00022827"/>
    </source>
</evidence>
<dbReference type="OrthoDB" id="47494at2759"/>
<dbReference type="InterPro" id="IPR002938">
    <property type="entry name" value="FAD-bd"/>
</dbReference>
<feature type="compositionally biased region" description="Basic and acidic residues" evidence="6">
    <location>
        <begin position="395"/>
        <end position="406"/>
    </location>
</feature>
<proteinExistence type="predicted"/>
<dbReference type="GO" id="GO:0004497">
    <property type="term" value="F:monooxygenase activity"/>
    <property type="evidence" value="ECO:0007669"/>
    <property type="project" value="UniProtKB-KW"/>
</dbReference>
<evidence type="ECO:0000313" key="8">
    <source>
        <dbReference type="EMBL" id="TKA39127.1"/>
    </source>
</evidence>
<dbReference type="SUPFAM" id="SSF51905">
    <property type="entry name" value="FAD/NAD(P)-binding domain"/>
    <property type="match status" value="1"/>
</dbReference>
<evidence type="ECO:0000256" key="1">
    <source>
        <dbReference type="ARBA" id="ARBA00001974"/>
    </source>
</evidence>
<keyword evidence="3" id="KW-0274">FAD</keyword>
<comment type="caution">
    <text evidence="8">The sequence shown here is derived from an EMBL/GenBank/DDBJ whole genome shotgun (WGS) entry which is preliminary data.</text>
</comment>
<sequence>MEVLIIGAGTTGLLLAQGLKQAGIPTTICERDSGDRYKYRQREWGMTLHWGSEALGKVLPPELRQRLHEACCDPFYSPAEKDGFLFSYAGHTGEVLFKTPAPNARSVSRSKMRRLFSEGLDIQYGRRLDRVEKLDSRVTAHFEDGESITADLIVGCDGAKSAVRGTLVDAEAARVSTMDINMFNFPAKFSAETGRLIRAQQPIFFNSLHPHGYLFMLRVQDVLDPADAATWKFQILFTWQGHPFVEELDTQEKRTAWLRGKSAEYAEPWRTVLSQIPDDATFGIDRTTLWKPVDWSNSPLSGQVTCAGDAAHAMPPFRGQGLNNGLEDAAQLTERLVKVKADAHGWREAVLDYDEEMRARGVREVGISQQSALMLHDYHKVLESPLAKMGIVKSRGEDPECADGKKVVPSSGLTTK</sequence>
<evidence type="ECO:0000313" key="9">
    <source>
        <dbReference type="Proteomes" id="UP000310066"/>
    </source>
</evidence>
<feature type="domain" description="FAD-binding" evidence="7">
    <location>
        <begin position="117"/>
        <end position="360"/>
    </location>
</feature>
<feature type="domain" description="FAD-binding" evidence="7">
    <location>
        <begin position="2"/>
        <end position="38"/>
    </location>
</feature>
<dbReference type="Gene3D" id="3.50.50.60">
    <property type="entry name" value="FAD/NAD(P)-binding domain"/>
    <property type="match status" value="1"/>
</dbReference>
<dbReference type="PANTHER" id="PTHR47178:SF2">
    <property type="entry name" value="FAD-BINDING DOMAIN-CONTAINING PROTEIN"/>
    <property type="match status" value="1"/>
</dbReference>
<accession>A0A4U0UT45</accession>
<dbReference type="PRINTS" id="PR00420">
    <property type="entry name" value="RNGMNOXGNASE"/>
</dbReference>
<protein>
    <recommendedName>
        <fullName evidence="7">FAD-binding domain-containing protein</fullName>
    </recommendedName>
</protein>
<dbReference type="STRING" id="329885.A0A4U0UT45"/>
<organism evidence="8 9">
    <name type="scientific">Friedmanniomyces endolithicus</name>
    <dbReference type="NCBI Taxonomy" id="329885"/>
    <lineage>
        <taxon>Eukaryota</taxon>
        <taxon>Fungi</taxon>
        <taxon>Dikarya</taxon>
        <taxon>Ascomycota</taxon>
        <taxon>Pezizomycotina</taxon>
        <taxon>Dothideomycetes</taxon>
        <taxon>Dothideomycetidae</taxon>
        <taxon>Mycosphaerellales</taxon>
        <taxon>Teratosphaeriaceae</taxon>
        <taxon>Friedmanniomyces</taxon>
    </lineage>
</organism>
<evidence type="ECO:0000256" key="5">
    <source>
        <dbReference type="ARBA" id="ARBA00023033"/>
    </source>
</evidence>